<reference evidence="1 2" key="1">
    <citation type="journal article" date="2021" name="Front. Genet.">
        <title>Chromosome-Level Genome Assembly Reveals Significant Gene Expansion in the Toll and IMD Signaling Pathways of Dendrolimus kikuchii.</title>
        <authorList>
            <person name="Zhou J."/>
            <person name="Wu P."/>
            <person name="Xiong Z."/>
            <person name="Liu N."/>
            <person name="Zhao N."/>
            <person name="Ji M."/>
            <person name="Qiu Y."/>
            <person name="Yang B."/>
        </authorList>
    </citation>
    <scope>NUCLEOTIDE SEQUENCE [LARGE SCALE GENOMIC DNA]</scope>
    <source>
        <strain evidence="1">Ann1</strain>
    </source>
</reference>
<proteinExistence type="predicted"/>
<evidence type="ECO:0000313" key="2">
    <source>
        <dbReference type="Proteomes" id="UP000824533"/>
    </source>
</evidence>
<name>A0ACC1CHM3_9NEOP</name>
<protein>
    <submittedName>
        <fullName evidence="1">Uncharacterized protein</fullName>
    </submittedName>
</protein>
<accession>A0ACC1CHM3</accession>
<comment type="caution">
    <text evidence="1">The sequence shown here is derived from an EMBL/GenBank/DDBJ whole genome shotgun (WGS) entry which is preliminary data.</text>
</comment>
<dbReference type="Proteomes" id="UP000824533">
    <property type="component" value="Linkage Group LG25"/>
</dbReference>
<gene>
    <name evidence="1" type="ORF">K1T71_013227</name>
</gene>
<organism evidence="1 2">
    <name type="scientific">Dendrolimus kikuchii</name>
    <dbReference type="NCBI Taxonomy" id="765133"/>
    <lineage>
        <taxon>Eukaryota</taxon>
        <taxon>Metazoa</taxon>
        <taxon>Ecdysozoa</taxon>
        <taxon>Arthropoda</taxon>
        <taxon>Hexapoda</taxon>
        <taxon>Insecta</taxon>
        <taxon>Pterygota</taxon>
        <taxon>Neoptera</taxon>
        <taxon>Endopterygota</taxon>
        <taxon>Lepidoptera</taxon>
        <taxon>Glossata</taxon>
        <taxon>Ditrysia</taxon>
        <taxon>Bombycoidea</taxon>
        <taxon>Lasiocampidae</taxon>
        <taxon>Dendrolimus</taxon>
    </lineage>
</organism>
<keyword evidence="2" id="KW-1185">Reference proteome</keyword>
<sequence length="529" mass="62446">MEALEYQNSKTPVKYEPIDEGEIQETPPENVWIKAEPIEEEERIEVKCDPFECGEEKTVKMPEVKENARSKRKTREKKSVTEIKTEKPKKTPARKKIRRPLTNFEDVYDSIDTMTLTEEEWQKEHENTLAFLTPLEFVCKDCAMGYNTKESYDEHMKEHSVHLGSYLCELCNTHYQTSEALDEHKQSHYTRYACSFCRTQFKQKETAGCHIIQLHKPDAMFGCCYCSKGFRRVSFLKVHEETCPNKKKIACDVCQKEFKNKIQLALHKRIHKNNRKKVPLTCKICSRNYQCRASLTRHLLSHDLNVTCEECNIVFPNRLILRHHNYEAHNPQNAHKYGEKACPHCPRVCVSSAMLKRHISRMHNDRSRKYECDYCNRLYLTKSDVRSHITWSHLELRREHVCQCGHAFRSPTLLKRHQDKQHGTIKYDFVCSFCGEEFRYKKLLKQHLMLHPEKKLACEKCGLKFQTRAEVKAHKIEHLDEPKETRKEERDARKMEPKVEQIEVNVSPSGMAWRGHKAQRGRPPRVDTQ</sequence>
<dbReference type="EMBL" id="CM034411">
    <property type="protein sequence ID" value="KAJ0171028.1"/>
    <property type="molecule type" value="Genomic_DNA"/>
</dbReference>
<evidence type="ECO:0000313" key="1">
    <source>
        <dbReference type="EMBL" id="KAJ0171028.1"/>
    </source>
</evidence>